<dbReference type="Pfam" id="PF13383">
    <property type="entry name" value="Methyltransf_22"/>
    <property type="match status" value="1"/>
</dbReference>
<reference evidence="2" key="1">
    <citation type="submission" date="2021-03" db="EMBL/GenBank/DDBJ databases">
        <authorList>
            <person name="Bekaert M."/>
        </authorList>
    </citation>
    <scope>NUCLEOTIDE SEQUENCE</scope>
</reference>
<evidence type="ECO:0000313" key="2">
    <source>
        <dbReference type="EMBL" id="CAG2209343.1"/>
    </source>
</evidence>
<dbReference type="InterPro" id="IPR008042">
    <property type="entry name" value="Retrotrans_Pao"/>
</dbReference>
<dbReference type="SUPFAM" id="SSF53335">
    <property type="entry name" value="S-adenosyl-L-methionine-dependent methyltransferases"/>
    <property type="match status" value="1"/>
</dbReference>
<dbReference type="OrthoDB" id="6133870at2759"/>
<keyword evidence="3" id="KW-1185">Reference proteome</keyword>
<evidence type="ECO:0000313" key="3">
    <source>
        <dbReference type="Proteomes" id="UP000683360"/>
    </source>
</evidence>
<dbReference type="InterPro" id="IPR026913">
    <property type="entry name" value="METTL24"/>
</dbReference>
<protein>
    <recommendedName>
        <fullName evidence="1">Methyltransferase domain-containing protein</fullName>
    </recommendedName>
</protein>
<dbReference type="Gene3D" id="3.40.50.150">
    <property type="entry name" value="Vaccinia Virus protein VP39"/>
    <property type="match status" value="1"/>
</dbReference>
<sequence>MFVPTSFSSAKTRKIHIYSDSSEKAIAAVGYIQLDDDKNFFFVMGKAKVAPNHGHTLPRLELCGVLLATEIGQTISDQLDIPLSDIQYYTDSKVVLGINNQWSFDDAMANLGCDVFAFDPSMGNTGEHVRPSGVHFYPIGLGSKSMDDFTPRIDNYVKKNSGQKWKIRTLGDLVKELHHSERPIDMLKIDVESYEWEIIPNILQSGLVPRIKQMNMEFQIFEDTPPEGIPHFLNVYKAMKKAGFKQFHCRPSVTLKKNDLKNKRLVSECAYVNVNYAFRK</sequence>
<proteinExistence type="predicted"/>
<dbReference type="InterPro" id="IPR025714">
    <property type="entry name" value="Methyltranfer_dom"/>
</dbReference>
<feature type="domain" description="Methyltransferase" evidence="1">
    <location>
        <begin position="96"/>
        <end position="253"/>
    </location>
</feature>
<gene>
    <name evidence="2" type="ORF">MEDL_23479</name>
</gene>
<dbReference type="EMBL" id="CAJPWZ010001154">
    <property type="protein sequence ID" value="CAG2209343.1"/>
    <property type="molecule type" value="Genomic_DNA"/>
</dbReference>
<dbReference type="InterPro" id="IPR029063">
    <property type="entry name" value="SAM-dependent_MTases_sf"/>
</dbReference>
<dbReference type="Pfam" id="PF05380">
    <property type="entry name" value="Peptidase_A17"/>
    <property type="match status" value="1"/>
</dbReference>
<name>A0A8S3RR41_MYTED</name>
<dbReference type="PANTHER" id="PTHR32026:SF10">
    <property type="entry name" value="METHYLTRANSFERASE-LIKE PROTEIN 24-RELATED"/>
    <property type="match status" value="1"/>
</dbReference>
<comment type="caution">
    <text evidence="2">The sequence shown here is derived from an EMBL/GenBank/DDBJ whole genome shotgun (WGS) entry which is preliminary data.</text>
</comment>
<organism evidence="2 3">
    <name type="scientific">Mytilus edulis</name>
    <name type="common">Blue mussel</name>
    <dbReference type="NCBI Taxonomy" id="6550"/>
    <lineage>
        <taxon>Eukaryota</taxon>
        <taxon>Metazoa</taxon>
        <taxon>Spiralia</taxon>
        <taxon>Lophotrochozoa</taxon>
        <taxon>Mollusca</taxon>
        <taxon>Bivalvia</taxon>
        <taxon>Autobranchia</taxon>
        <taxon>Pteriomorphia</taxon>
        <taxon>Mytilida</taxon>
        <taxon>Mytiloidea</taxon>
        <taxon>Mytilidae</taxon>
        <taxon>Mytilinae</taxon>
        <taxon>Mytilus</taxon>
    </lineage>
</organism>
<dbReference type="Proteomes" id="UP000683360">
    <property type="component" value="Unassembled WGS sequence"/>
</dbReference>
<dbReference type="AlphaFoldDB" id="A0A8S3RR41"/>
<evidence type="ECO:0000259" key="1">
    <source>
        <dbReference type="Pfam" id="PF13383"/>
    </source>
</evidence>
<dbReference type="PANTHER" id="PTHR32026">
    <property type="entry name" value="METHYLTRANSFERASE-LIKE PROTEIN 24"/>
    <property type="match status" value="1"/>
</dbReference>
<accession>A0A8S3RR41</accession>